<dbReference type="Proteomes" id="UP001249851">
    <property type="component" value="Unassembled WGS sequence"/>
</dbReference>
<accession>A0AAD9VGZ2</accession>
<reference evidence="1" key="2">
    <citation type="journal article" date="2023" name="Science">
        <title>Genomic signatures of disease resistance in endangered staghorn corals.</title>
        <authorList>
            <person name="Vollmer S.V."/>
            <person name="Selwyn J.D."/>
            <person name="Despard B.A."/>
            <person name="Roesel C.L."/>
        </authorList>
    </citation>
    <scope>NUCLEOTIDE SEQUENCE</scope>
    <source>
        <strain evidence="1">K2</strain>
    </source>
</reference>
<reference evidence="1" key="1">
    <citation type="journal article" date="2023" name="G3 (Bethesda)">
        <title>Whole genome assembly and annotation of the endangered Caribbean coral Acropora cervicornis.</title>
        <authorList>
            <person name="Selwyn J.D."/>
            <person name="Vollmer S.V."/>
        </authorList>
    </citation>
    <scope>NUCLEOTIDE SEQUENCE</scope>
    <source>
        <strain evidence="1">K2</strain>
    </source>
</reference>
<name>A0AAD9VGZ2_ACRCE</name>
<evidence type="ECO:0000313" key="2">
    <source>
        <dbReference type="Proteomes" id="UP001249851"/>
    </source>
</evidence>
<sequence>MPMTPCFHNFDLRMLTAQKSRGEMPSPAMIQRYKQCQQKIAEVETMLASGDKNVLIACKSTTGIESWQQRRSPIVLDQKKVDGKRASQANSVGVKKKIPQAPNLISKKLDVTTGEMQAFQGRLGNASASFSAFQAKC</sequence>
<proteinExistence type="predicted"/>
<protein>
    <submittedName>
        <fullName evidence="1">Uncharacterized protein</fullName>
    </submittedName>
</protein>
<dbReference type="AlphaFoldDB" id="A0AAD9VGZ2"/>
<gene>
    <name evidence="1" type="ORF">P5673_000340</name>
</gene>
<evidence type="ECO:0000313" key="1">
    <source>
        <dbReference type="EMBL" id="KAK2574203.1"/>
    </source>
</evidence>
<dbReference type="EMBL" id="JARQWQ010000001">
    <property type="protein sequence ID" value="KAK2574203.1"/>
    <property type="molecule type" value="Genomic_DNA"/>
</dbReference>
<keyword evidence="2" id="KW-1185">Reference proteome</keyword>
<comment type="caution">
    <text evidence="1">The sequence shown here is derived from an EMBL/GenBank/DDBJ whole genome shotgun (WGS) entry which is preliminary data.</text>
</comment>
<organism evidence="1 2">
    <name type="scientific">Acropora cervicornis</name>
    <name type="common">Staghorn coral</name>
    <dbReference type="NCBI Taxonomy" id="6130"/>
    <lineage>
        <taxon>Eukaryota</taxon>
        <taxon>Metazoa</taxon>
        <taxon>Cnidaria</taxon>
        <taxon>Anthozoa</taxon>
        <taxon>Hexacorallia</taxon>
        <taxon>Scleractinia</taxon>
        <taxon>Astrocoeniina</taxon>
        <taxon>Acroporidae</taxon>
        <taxon>Acropora</taxon>
    </lineage>
</organism>